<protein>
    <submittedName>
        <fullName evidence="1">DUF1269 domain-containing protein</fullName>
    </submittedName>
</protein>
<dbReference type="InterPro" id="IPR009200">
    <property type="entry name" value="DUF1269_membrane"/>
</dbReference>
<organism evidence="1 2">
    <name type="scientific">Nostoc flagelliforme FACHB-838</name>
    <dbReference type="NCBI Taxonomy" id="2692904"/>
    <lineage>
        <taxon>Bacteria</taxon>
        <taxon>Bacillati</taxon>
        <taxon>Cyanobacteriota</taxon>
        <taxon>Cyanophyceae</taxon>
        <taxon>Nostocales</taxon>
        <taxon>Nostocaceae</taxon>
        <taxon>Nostoc</taxon>
    </lineage>
</organism>
<dbReference type="Proteomes" id="UP000623440">
    <property type="component" value="Unassembled WGS sequence"/>
</dbReference>
<reference evidence="1 2" key="1">
    <citation type="journal article" date="2020" name="ISME J.">
        <title>Comparative genomics reveals insights into cyanobacterial evolution and habitat adaptation.</title>
        <authorList>
            <person name="Chen M.Y."/>
            <person name="Teng W.K."/>
            <person name="Zhao L."/>
            <person name="Hu C.X."/>
            <person name="Zhou Y.K."/>
            <person name="Han B.P."/>
            <person name="Song L.R."/>
            <person name="Shu W.S."/>
        </authorList>
    </citation>
    <scope>NUCLEOTIDE SEQUENCE [LARGE SCALE GENOMIC DNA]</scope>
    <source>
        <strain evidence="1 2">FACHB-838</strain>
    </source>
</reference>
<dbReference type="EMBL" id="JACJSI010000448">
    <property type="protein sequence ID" value="MBD2536400.1"/>
    <property type="molecule type" value="Genomic_DNA"/>
</dbReference>
<keyword evidence="2" id="KW-1185">Reference proteome</keyword>
<sequence length="149" mass="17005">MSELVVVSFDDKYKADEVLLELLKLEQEYLVDLEDAVVITKNAQGKIRVKPYHDLVKPGDLSNELWGGIISATFFHRSLTIKESVFNSSFLTEVEECLKPNSSSLFVLVKYANPEKIIAEFHRFQGKLMRTTLSPDKIEHLQKTSALFL</sequence>
<name>A0ABR8E794_9NOSO</name>
<evidence type="ECO:0000313" key="1">
    <source>
        <dbReference type="EMBL" id="MBD2536400.1"/>
    </source>
</evidence>
<dbReference type="RefSeq" id="WP_190947123.1">
    <property type="nucleotide sequence ID" value="NZ_JACJSI010000448.1"/>
</dbReference>
<dbReference type="Pfam" id="PF06897">
    <property type="entry name" value="DUF1269"/>
    <property type="match status" value="1"/>
</dbReference>
<gene>
    <name evidence="1" type="ORF">H6G97_46805</name>
</gene>
<accession>A0ABR8E794</accession>
<evidence type="ECO:0000313" key="2">
    <source>
        <dbReference type="Proteomes" id="UP000623440"/>
    </source>
</evidence>
<comment type="caution">
    <text evidence="1">The sequence shown here is derived from an EMBL/GenBank/DDBJ whole genome shotgun (WGS) entry which is preliminary data.</text>
</comment>
<proteinExistence type="predicted"/>